<dbReference type="GO" id="GO:0005829">
    <property type="term" value="C:cytosol"/>
    <property type="evidence" value="ECO:0007669"/>
    <property type="project" value="TreeGrafter"/>
</dbReference>
<comment type="caution">
    <text evidence="16">The sequence shown here is derived from an EMBL/GenBank/DDBJ whole genome shotgun (WGS) entry which is preliminary data.</text>
</comment>
<dbReference type="PROSITE" id="PS00666">
    <property type="entry name" value="DHDPS_2"/>
    <property type="match status" value="1"/>
</dbReference>
<dbReference type="GO" id="GO:0008840">
    <property type="term" value="F:4-hydroxy-tetrahydrodipicolinate synthase activity"/>
    <property type="evidence" value="ECO:0007669"/>
    <property type="project" value="UniProtKB-UniRule"/>
</dbReference>
<comment type="function">
    <text evidence="1 12">Catalyzes the condensation of (S)-aspartate-beta-semialdehyde [(S)-ASA] and pyruvate to 4-hydroxy-tetrahydrodipicolinate (HTPA).</text>
</comment>
<dbReference type="PANTHER" id="PTHR12128:SF66">
    <property type="entry name" value="4-HYDROXY-2-OXOGLUTARATE ALDOLASE, MITOCHONDRIAL"/>
    <property type="match status" value="1"/>
</dbReference>
<evidence type="ECO:0000256" key="10">
    <source>
        <dbReference type="ARBA" id="ARBA00023270"/>
    </source>
</evidence>
<dbReference type="GO" id="GO:0009089">
    <property type="term" value="P:lysine biosynthetic process via diaminopimelate"/>
    <property type="evidence" value="ECO:0007669"/>
    <property type="project" value="UniProtKB-UniRule"/>
</dbReference>
<dbReference type="PRINTS" id="PR00146">
    <property type="entry name" value="DHPICSNTHASE"/>
</dbReference>
<dbReference type="InterPro" id="IPR005263">
    <property type="entry name" value="DapA"/>
</dbReference>
<evidence type="ECO:0000256" key="1">
    <source>
        <dbReference type="ARBA" id="ARBA00003294"/>
    </source>
</evidence>
<dbReference type="RefSeq" id="WP_060807155.1">
    <property type="nucleotide sequence ID" value="NZ_KQ958054.1"/>
</dbReference>
<dbReference type="PIRSF" id="PIRSF001365">
    <property type="entry name" value="DHDPS"/>
    <property type="match status" value="1"/>
</dbReference>
<evidence type="ECO:0000256" key="4">
    <source>
        <dbReference type="ARBA" id="ARBA00012086"/>
    </source>
</evidence>
<evidence type="ECO:0000256" key="12">
    <source>
        <dbReference type="HAMAP-Rule" id="MF_00418"/>
    </source>
</evidence>
<evidence type="ECO:0000256" key="15">
    <source>
        <dbReference type="PIRSR" id="PIRSR001365-2"/>
    </source>
</evidence>
<dbReference type="Proteomes" id="UP000070226">
    <property type="component" value="Unassembled WGS sequence"/>
</dbReference>
<comment type="similarity">
    <text evidence="3 12 13">Belongs to the DapA family.</text>
</comment>
<dbReference type="AlphaFoldDB" id="A0A133S6N3"/>
<evidence type="ECO:0000256" key="8">
    <source>
        <dbReference type="ARBA" id="ARBA00023154"/>
    </source>
</evidence>
<dbReference type="PATRIC" id="fig|39777.7.peg.327"/>
<dbReference type="SMART" id="SM01130">
    <property type="entry name" value="DHDPS"/>
    <property type="match status" value="1"/>
</dbReference>
<keyword evidence="7 12" id="KW-0220">Diaminopimelate biosynthesis</keyword>
<dbReference type="Pfam" id="PF00701">
    <property type="entry name" value="DHDPS"/>
    <property type="match status" value="1"/>
</dbReference>
<dbReference type="InterPro" id="IPR013785">
    <property type="entry name" value="Aldolase_TIM"/>
</dbReference>
<dbReference type="NCBIfam" id="TIGR00674">
    <property type="entry name" value="dapA"/>
    <property type="match status" value="1"/>
</dbReference>
<evidence type="ECO:0000256" key="9">
    <source>
        <dbReference type="ARBA" id="ARBA00023239"/>
    </source>
</evidence>
<comment type="caution">
    <text evidence="12">Was originally thought to be a dihydrodipicolinate synthase (DHDPS), catalyzing the condensation of (S)-aspartate-beta-semialdehyde [(S)-ASA] and pyruvate to dihydrodipicolinate (DHDP). However, it was shown in E.coli that the product of the enzymatic reaction is not dihydrodipicolinate but in fact (4S)-4-hydroxy-2,3,4,5-tetrahydro-(2S)-dipicolinic acid (HTPA), and that the consecutive dehydration reaction leading to DHDP is not spontaneous but catalyzed by DapB.</text>
</comment>
<dbReference type="InterPro" id="IPR020625">
    <property type="entry name" value="Schiff_base-form_aldolases_AS"/>
</dbReference>
<comment type="pathway">
    <text evidence="2 12">Amino-acid biosynthesis; L-lysine biosynthesis via DAP pathway; (S)-tetrahydrodipicolinate from L-aspartate: step 3/4.</text>
</comment>
<comment type="subunit">
    <text evidence="12">Homotetramer; dimer of dimers.</text>
</comment>
<evidence type="ECO:0000256" key="6">
    <source>
        <dbReference type="ARBA" id="ARBA00022605"/>
    </source>
</evidence>
<dbReference type="InterPro" id="IPR002220">
    <property type="entry name" value="DapA-like"/>
</dbReference>
<dbReference type="GO" id="GO:0019877">
    <property type="term" value="P:diaminopimelate biosynthetic process"/>
    <property type="evidence" value="ECO:0007669"/>
    <property type="project" value="UniProtKB-UniRule"/>
</dbReference>
<feature type="active site" description="Schiff-base intermediate with substrate" evidence="12 14">
    <location>
        <position position="165"/>
    </location>
</feature>
<name>A0A133S6N3_9FIRM</name>
<keyword evidence="6 12" id="KW-0028">Amino-acid biosynthesis</keyword>
<evidence type="ECO:0000256" key="3">
    <source>
        <dbReference type="ARBA" id="ARBA00007592"/>
    </source>
</evidence>
<feature type="binding site" evidence="12 15">
    <location>
        <position position="47"/>
    </location>
    <ligand>
        <name>pyruvate</name>
        <dbReference type="ChEBI" id="CHEBI:15361"/>
    </ligand>
</feature>
<dbReference type="SUPFAM" id="SSF51569">
    <property type="entry name" value="Aldolase"/>
    <property type="match status" value="1"/>
</dbReference>
<feature type="active site" description="Proton donor/acceptor" evidence="12 14">
    <location>
        <position position="136"/>
    </location>
</feature>
<gene>
    <name evidence="12" type="primary">dapA</name>
    <name evidence="16" type="ORF">HMPREF3233_00336</name>
</gene>
<evidence type="ECO:0000256" key="7">
    <source>
        <dbReference type="ARBA" id="ARBA00022915"/>
    </source>
</evidence>
<evidence type="ECO:0000256" key="5">
    <source>
        <dbReference type="ARBA" id="ARBA00022490"/>
    </source>
</evidence>
<dbReference type="UniPathway" id="UPA00034">
    <property type="reaction ID" value="UER00017"/>
</dbReference>
<feature type="site" description="Part of a proton relay during catalysis" evidence="12">
    <location>
        <position position="110"/>
    </location>
</feature>
<evidence type="ECO:0000313" key="17">
    <source>
        <dbReference type="Proteomes" id="UP000070226"/>
    </source>
</evidence>
<keyword evidence="9 12" id="KW-0456">Lyase</keyword>
<accession>A0A133S6N3</accession>
<comment type="subcellular location">
    <subcellularLocation>
        <location evidence="12">Cytoplasm</location>
    </subcellularLocation>
</comment>
<dbReference type="HAMAP" id="MF_00418">
    <property type="entry name" value="DapA"/>
    <property type="match status" value="1"/>
</dbReference>
<evidence type="ECO:0000256" key="11">
    <source>
        <dbReference type="ARBA" id="ARBA00047836"/>
    </source>
</evidence>
<dbReference type="Gene3D" id="3.20.20.70">
    <property type="entry name" value="Aldolase class I"/>
    <property type="match status" value="1"/>
</dbReference>
<dbReference type="EC" id="4.3.3.7" evidence="4 12"/>
<feature type="binding site" evidence="12 15">
    <location>
        <position position="208"/>
    </location>
    <ligand>
        <name>pyruvate</name>
        <dbReference type="ChEBI" id="CHEBI:15361"/>
    </ligand>
</feature>
<proteinExistence type="inferred from homology"/>
<comment type="catalytic activity">
    <reaction evidence="11 12">
        <text>L-aspartate 4-semialdehyde + pyruvate = (2S,4S)-4-hydroxy-2,3,4,5-tetrahydrodipicolinate + H2O + H(+)</text>
        <dbReference type="Rhea" id="RHEA:34171"/>
        <dbReference type="ChEBI" id="CHEBI:15361"/>
        <dbReference type="ChEBI" id="CHEBI:15377"/>
        <dbReference type="ChEBI" id="CHEBI:15378"/>
        <dbReference type="ChEBI" id="CHEBI:67139"/>
        <dbReference type="ChEBI" id="CHEBI:537519"/>
        <dbReference type="EC" id="4.3.3.7"/>
    </reaction>
</comment>
<sequence length="295" mass="31644">MKTFGRVLTAMITSFNEDGSVNIENSVAIAEHLLNHGSDGLVVCGTTGENPTISRESKIALFKAIAETCGDKGTIIANVGSNDTKGSVDFVKEISTIPGIDGLLVVVPYYNKPNQQGQYLHFKSIAEATTLPIMVYNVPGRVGTGIFPATLARLHKEYPHICAIKEASGNLMIASEIKRLMPGEDFMVYSGDDGLTLPILSVGGTGVISVVSHVAGQDMNDMIAAFEEGNNQKATQLHQKLAEIIKAMFITTNPIPVKYAARKLGLPAGIYNLPMCEPSQKEAAYIDKALAEYLQ</sequence>
<dbReference type="CDD" id="cd00950">
    <property type="entry name" value="DHDPS"/>
    <property type="match status" value="1"/>
</dbReference>
<feature type="site" description="Part of a proton relay during catalysis" evidence="12">
    <location>
        <position position="46"/>
    </location>
</feature>
<organism evidence="16">
    <name type="scientific">Veillonella atypica</name>
    <dbReference type="NCBI Taxonomy" id="39777"/>
    <lineage>
        <taxon>Bacteria</taxon>
        <taxon>Bacillati</taxon>
        <taxon>Bacillota</taxon>
        <taxon>Negativicutes</taxon>
        <taxon>Veillonellales</taxon>
        <taxon>Veillonellaceae</taxon>
        <taxon>Veillonella</taxon>
    </lineage>
</organism>
<evidence type="ECO:0000256" key="13">
    <source>
        <dbReference type="PIRNR" id="PIRNR001365"/>
    </source>
</evidence>
<reference evidence="16 17" key="1">
    <citation type="submission" date="2016-01" db="EMBL/GenBank/DDBJ databases">
        <authorList>
            <person name="Oliw E.H."/>
        </authorList>
    </citation>
    <scope>NUCLEOTIDE SEQUENCE [LARGE SCALE GENOMIC DNA]</scope>
    <source>
        <strain evidence="16 17">CMW7756B</strain>
    </source>
</reference>
<dbReference type="STRING" id="39777.B7L28_04515"/>
<evidence type="ECO:0000256" key="2">
    <source>
        <dbReference type="ARBA" id="ARBA00005120"/>
    </source>
</evidence>
<dbReference type="EMBL" id="LRQT01000006">
    <property type="protein sequence ID" value="KXA65335.1"/>
    <property type="molecule type" value="Genomic_DNA"/>
</dbReference>
<keyword evidence="10 12" id="KW-0704">Schiff base</keyword>
<keyword evidence="8 12" id="KW-0457">Lysine biosynthesis</keyword>
<evidence type="ECO:0000256" key="14">
    <source>
        <dbReference type="PIRSR" id="PIRSR001365-1"/>
    </source>
</evidence>
<protein>
    <recommendedName>
        <fullName evidence="4 12">4-hydroxy-tetrahydrodipicolinate synthase</fullName>
        <shortName evidence="12">HTPA synthase</shortName>
        <ecNumber evidence="4 12">4.3.3.7</ecNumber>
    </recommendedName>
</protein>
<evidence type="ECO:0000313" key="16">
    <source>
        <dbReference type="EMBL" id="KXA65335.1"/>
    </source>
</evidence>
<keyword evidence="5 12" id="KW-0963">Cytoplasm</keyword>
<dbReference type="PANTHER" id="PTHR12128">
    <property type="entry name" value="DIHYDRODIPICOLINATE SYNTHASE"/>
    <property type="match status" value="1"/>
</dbReference>